<evidence type="ECO:0000313" key="1">
    <source>
        <dbReference type="EMBL" id="CAD9966620.1"/>
    </source>
</evidence>
<sequence>MKRFYQCAVRLQAAMKDRCSTSNVASVYIAADNNYAKLRIQSWDSSKSFKAASDIEVLHIGKSRFKEFDNLDLAYQRVWGELKVLIESACIVMSHSKFSYMGSDLSPQQPRCAVMHDDCEDRAVRDAVSSLHLPCTA</sequence>
<name>A0A7S2YC25_9STRA</name>
<gene>
    <name evidence="1" type="ORF">APAL1065_LOCUS12436</name>
</gene>
<dbReference type="EMBL" id="HBHT01018536">
    <property type="protein sequence ID" value="CAD9966620.1"/>
    <property type="molecule type" value="Transcribed_RNA"/>
</dbReference>
<proteinExistence type="predicted"/>
<protein>
    <submittedName>
        <fullName evidence="1">Uncharacterized protein</fullName>
    </submittedName>
</protein>
<organism evidence="1">
    <name type="scientific">Entomoneis paludosa</name>
    <dbReference type="NCBI Taxonomy" id="265537"/>
    <lineage>
        <taxon>Eukaryota</taxon>
        <taxon>Sar</taxon>
        <taxon>Stramenopiles</taxon>
        <taxon>Ochrophyta</taxon>
        <taxon>Bacillariophyta</taxon>
        <taxon>Bacillariophyceae</taxon>
        <taxon>Bacillariophycidae</taxon>
        <taxon>Entomoneidaceae</taxon>
        <taxon>Entomoneis</taxon>
    </lineage>
</organism>
<reference evidence="1" key="1">
    <citation type="submission" date="2021-01" db="EMBL/GenBank/DDBJ databases">
        <authorList>
            <person name="Corre E."/>
            <person name="Pelletier E."/>
            <person name="Niang G."/>
            <person name="Scheremetjew M."/>
            <person name="Finn R."/>
            <person name="Kale V."/>
            <person name="Holt S."/>
            <person name="Cochrane G."/>
            <person name="Meng A."/>
            <person name="Brown T."/>
            <person name="Cohen L."/>
        </authorList>
    </citation>
    <scope>NUCLEOTIDE SEQUENCE</scope>
    <source>
        <strain evidence="1">CCMP125</strain>
    </source>
</reference>
<accession>A0A7S2YC25</accession>
<dbReference type="AlphaFoldDB" id="A0A7S2YC25"/>